<dbReference type="InParanoid" id="E9HJX4"/>
<dbReference type="InterPro" id="IPR005312">
    <property type="entry name" value="DUF1759"/>
</dbReference>
<dbReference type="AlphaFoldDB" id="E9HJX4"/>
<dbReference type="PhylomeDB" id="E9HJX4"/>
<dbReference type="PANTHER" id="PTHR22954:SF3">
    <property type="entry name" value="PROTEIN CBG08539"/>
    <property type="match status" value="1"/>
</dbReference>
<feature type="compositionally biased region" description="Polar residues" evidence="1">
    <location>
        <begin position="383"/>
        <end position="392"/>
    </location>
</feature>
<feature type="region of interest" description="Disordered" evidence="1">
    <location>
        <begin position="131"/>
        <end position="162"/>
    </location>
</feature>
<organism evidence="2 3">
    <name type="scientific">Daphnia pulex</name>
    <name type="common">Water flea</name>
    <dbReference type="NCBI Taxonomy" id="6669"/>
    <lineage>
        <taxon>Eukaryota</taxon>
        <taxon>Metazoa</taxon>
        <taxon>Ecdysozoa</taxon>
        <taxon>Arthropoda</taxon>
        <taxon>Crustacea</taxon>
        <taxon>Branchiopoda</taxon>
        <taxon>Diplostraca</taxon>
        <taxon>Cladocera</taxon>
        <taxon>Anomopoda</taxon>
        <taxon>Daphniidae</taxon>
        <taxon>Daphnia</taxon>
    </lineage>
</organism>
<dbReference type="EMBL" id="GL732665">
    <property type="protein sequence ID" value="EFX67943.1"/>
    <property type="molecule type" value="Genomic_DNA"/>
</dbReference>
<evidence type="ECO:0000256" key="1">
    <source>
        <dbReference type="SAM" id="MobiDB-lite"/>
    </source>
</evidence>
<dbReference type="Pfam" id="PF03564">
    <property type="entry name" value="DUF1759"/>
    <property type="match status" value="1"/>
</dbReference>
<dbReference type="HOGENOM" id="CLU_461725_0_0_1"/>
<feature type="compositionally biased region" description="Polar residues" evidence="1">
    <location>
        <begin position="402"/>
        <end position="416"/>
    </location>
</feature>
<dbReference type="KEGG" id="dpx:DAPPUDRAFT_260795"/>
<dbReference type="STRING" id="6669.E9HJX4"/>
<dbReference type="PANTHER" id="PTHR22954">
    <property type="entry name" value="RETROVIRAL PROTEASE-RELATED"/>
    <property type="match status" value="1"/>
</dbReference>
<dbReference type="OrthoDB" id="8048386at2759"/>
<evidence type="ECO:0000313" key="3">
    <source>
        <dbReference type="Proteomes" id="UP000000305"/>
    </source>
</evidence>
<dbReference type="eggNOG" id="ENOG502TDTV">
    <property type="taxonomic scope" value="Eukaryota"/>
</dbReference>
<dbReference type="Proteomes" id="UP000000305">
    <property type="component" value="Unassembled WGS sequence"/>
</dbReference>
<keyword evidence="3" id="KW-1185">Reference proteome</keyword>
<sequence>MSTPTNEASRRAIKGHVTRWVNNIQQYDNVQMDLTVHNLVLGAESNLRNMYNKYKRLSEWVTRDMQLAEATQEEFEAEVDIQILVEEEVGAALIITKRKREEFREIQAAEERKRQEQTLLLMFDTQQRAADAARAQEKADQDAARAQEKIDQDAARAQERIDRQQEIQDQQDLFRQLIAAMAAAPGAGPVSPAAVTSTKLPKRQIKPFKGDVLEWTSFWESYNAAVLGLTILAVHKFGYLKDYLKGEAQLCVENLELTDANYTVAVNLLKAMYGKTDVLIEAHTQKLDTLQPVRDMADTAALRCFQLTIQSHIYALETLGVARTSHGCLLGSRILRSIPLKLQAEWAKSVTNKVTDIDQVLKFIEEQVEAAEGLSRLRATTPKPAQNSQHPAKTTPPTTPTASQLGVSSKPTPQSKHPSKTRRNGSPPPRREATASSPRKPMLPCVFCKEMHWATNCPMELKEKKTSPAKEDAPTVLVNTRPLFVLIPTVANDAEPSTTHPCVPRHQIRILNYNSKQPAAGSSSTTACASSFGVLMLFINLHNRERQQYNLHVTSYQVTHSDSILREVQQLYRRGVSVRVGKIGALQTTLC</sequence>
<protein>
    <submittedName>
        <fullName evidence="2">Uncharacterized protein</fullName>
    </submittedName>
</protein>
<reference evidence="2 3" key="1">
    <citation type="journal article" date="2011" name="Science">
        <title>The ecoresponsive genome of Daphnia pulex.</title>
        <authorList>
            <person name="Colbourne J.K."/>
            <person name="Pfrender M.E."/>
            <person name="Gilbert D."/>
            <person name="Thomas W.K."/>
            <person name="Tucker A."/>
            <person name="Oakley T.H."/>
            <person name="Tokishita S."/>
            <person name="Aerts A."/>
            <person name="Arnold G.J."/>
            <person name="Basu M.K."/>
            <person name="Bauer D.J."/>
            <person name="Caceres C.E."/>
            <person name="Carmel L."/>
            <person name="Casola C."/>
            <person name="Choi J.H."/>
            <person name="Detter J.C."/>
            <person name="Dong Q."/>
            <person name="Dusheyko S."/>
            <person name="Eads B.D."/>
            <person name="Frohlich T."/>
            <person name="Geiler-Samerotte K.A."/>
            <person name="Gerlach D."/>
            <person name="Hatcher P."/>
            <person name="Jogdeo S."/>
            <person name="Krijgsveld J."/>
            <person name="Kriventseva E.V."/>
            <person name="Kultz D."/>
            <person name="Laforsch C."/>
            <person name="Lindquist E."/>
            <person name="Lopez J."/>
            <person name="Manak J.R."/>
            <person name="Muller J."/>
            <person name="Pangilinan J."/>
            <person name="Patwardhan R.P."/>
            <person name="Pitluck S."/>
            <person name="Pritham E.J."/>
            <person name="Rechtsteiner A."/>
            <person name="Rho M."/>
            <person name="Rogozin I.B."/>
            <person name="Sakarya O."/>
            <person name="Salamov A."/>
            <person name="Schaack S."/>
            <person name="Shapiro H."/>
            <person name="Shiga Y."/>
            <person name="Skalitzky C."/>
            <person name="Smith Z."/>
            <person name="Souvorov A."/>
            <person name="Sung W."/>
            <person name="Tang Z."/>
            <person name="Tsuchiya D."/>
            <person name="Tu H."/>
            <person name="Vos H."/>
            <person name="Wang M."/>
            <person name="Wolf Y.I."/>
            <person name="Yamagata H."/>
            <person name="Yamada T."/>
            <person name="Ye Y."/>
            <person name="Shaw J.R."/>
            <person name="Andrews J."/>
            <person name="Crease T.J."/>
            <person name="Tang H."/>
            <person name="Lucas S.M."/>
            <person name="Robertson H.M."/>
            <person name="Bork P."/>
            <person name="Koonin E.V."/>
            <person name="Zdobnov E.M."/>
            <person name="Grigoriev I.V."/>
            <person name="Lynch M."/>
            <person name="Boore J.L."/>
        </authorList>
    </citation>
    <scope>NUCLEOTIDE SEQUENCE [LARGE SCALE GENOMIC DNA]</scope>
</reference>
<accession>E9HJX4</accession>
<feature type="compositionally biased region" description="Basic and acidic residues" evidence="1">
    <location>
        <begin position="134"/>
        <end position="162"/>
    </location>
</feature>
<name>E9HJX4_DAPPU</name>
<dbReference type="OMA" id="HENDSMP"/>
<feature type="region of interest" description="Disordered" evidence="1">
    <location>
        <begin position="377"/>
        <end position="441"/>
    </location>
</feature>
<gene>
    <name evidence="2" type="ORF">DAPPUDRAFT_260795</name>
</gene>
<proteinExistence type="predicted"/>
<evidence type="ECO:0000313" key="2">
    <source>
        <dbReference type="EMBL" id="EFX67943.1"/>
    </source>
</evidence>